<dbReference type="Pfam" id="PF07884">
    <property type="entry name" value="VKOR"/>
    <property type="match status" value="1"/>
</dbReference>
<dbReference type="EMBL" id="MFQB01000015">
    <property type="protein sequence ID" value="OGH68475.1"/>
    <property type="molecule type" value="Genomic_DNA"/>
</dbReference>
<evidence type="ECO:0000256" key="2">
    <source>
        <dbReference type="ARBA" id="ARBA00006214"/>
    </source>
</evidence>
<evidence type="ECO:0000256" key="8">
    <source>
        <dbReference type="ARBA" id="ARBA00023157"/>
    </source>
</evidence>
<evidence type="ECO:0000256" key="4">
    <source>
        <dbReference type="ARBA" id="ARBA00022719"/>
    </source>
</evidence>
<organism evidence="12 13">
    <name type="scientific">Candidatus Magasanikbacteria bacterium RIFCSPHIGHO2_02_FULL_47_14</name>
    <dbReference type="NCBI Taxonomy" id="1798680"/>
    <lineage>
        <taxon>Bacteria</taxon>
        <taxon>Candidatus Magasanikiibacteriota</taxon>
    </lineage>
</organism>
<keyword evidence="5 10" id="KW-1133">Transmembrane helix</keyword>
<dbReference type="InterPro" id="IPR038354">
    <property type="entry name" value="VKOR_sf"/>
</dbReference>
<evidence type="ECO:0000256" key="1">
    <source>
        <dbReference type="ARBA" id="ARBA00004141"/>
    </source>
</evidence>
<evidence type="ECO:0000256" key="9">
    <source>
        <dbReference type="ARBA" id="ARBA00023284"/>
    </source>
</evidence>
<keyword evidence="3 10" id="KW-0812">Transmembrane</keyword>
<keyword evidence="6" id="KW-0560">Oxidoreductase</keyword>
<evidence type="ECO:0000313" key="12">
    <source>
        <dbReference type="EMBL" id="OGH68475.1"/>
    </source>
</evidence>
<keyword evidence="9" id="KW-0676">Redox-active center</keyword>
<dbReference type="STRING" id="1798680.A3J66_01730"/>
<evidence type="ECO:0000313" key="13">
    <source>
        <dbReference type="Proteomes" id="UP000176282"/>
    </source>
</evidence>
<dbReference type="InterPro" id="IPR044698">
    <property type="entry name" value="VKOR/LTO1"/>
</dbReference>
<dbReference type="SMART" id="SM00756">
    <property type="entry name" value="VKc"/>
    <property type="match status" value="1"/>
</dbReference>
<feature type="transmembrane region" description="Helical" evidence="10">
    <location>
        <begin position="94"/>
        <end position="114"/>
    </location>
</feature>
<evidence type="ECO:0000256" key="3">
    <source>
        <dbReference type="ARBA" id="ARBA00022692"/>
    </source>
</evidence>
<feature type="transmembrane region" description="Helical" evidence="10">
    <location>
        <begin position="120"/>
        <end position="145"/>
    </location>
</feature>
<dbReference type="GO" id="GO:0016491">
    <property type="term" value="F:oxidoreductase activity"/>
    <property type="evidence" value="ECO:0007669"/>
    <property type="project" value="UniProtKB-KW"/>
</dbReference>
<proteinExistence type="inferred from homology"/>
<keyword evidence="7 10" id="KW-0472">Membrane</keyword>
<sequence>MNNPFSIYLKPAVLLLTGLFFLISLLGLADATYLTVAHYRAGSPGCVLIEGCDLVTTSVYSMLGPIPVALLGIFYYATIFVLSLLFATTQKIRLFRLLCFLTPLGFLASLWFVYLQLSVLDAICLYCMGSALSSTLLFIFGMIGIRYHRS</sequence>
<accession>A0A1F6MA26</accession>
<feature type="domain" description="Vitamin K epoxide reductase" evidence="11">
    <location>
        <begin position="11"/>
        <end position="145"/>
    </location>
</feature>
<comment type="similarity">
    <text evidence="2">Belongs to the VKOR family.</text>
</comment>
<dbReference type="InterPro" id="IPR012932">
    <property type="entry name" value="VKOR"/>
</dbReference>
<protein>
    <recommendedName>
        <fullName evidence="11">Vitamin K epoxide reductase domain-containing protein</fullName>
    </recommendedName>
</protein>
<evidence type="ECO:0000259" key="11">
    <source>
        <dbReference type="SMART" id="SM00756"/>
    </source>
</evidence>
<evidence type="ECO:0000256" key="6">
    <source>
        <dbReference type="ARBA" id="ARBA00023002"/>
    </source>
</evidence>
<dbReference type="Proteomes" id="UP000176282">
    <property type="component" value="Unassembled WGS sequence"/>
</dbReference>
<name>A0A1F6MA26_9BACT</name>
<reference evidence="12 13" key="1">
    <citation type="journal article" date="2016" name="Nat. Commun.">
        <title>Thousands of microbial genomes shed light on interconnected biogeochemical processes in an aquifer system.</title>
        <authorList>
            <person name="Anantharaman K."/>
            <person name="Brown C.T."/>
            <person name="Hug L.A."/>
            <person name="Sharon I."/>
            <person name="Castelle C.J."/>
            <person name="Probst A.J."/>
            <person name="Thomas B.C."/>
            <person name="Singh A."/>
            <person name="Wilkins M.J."/>
            <person name="Karaoz U."/>
            <person name="Brodie E.L."/>
            <person name="Williams K.H."/>
            <person name="Hubbard S.S."/>
            <person name="Banfield J.F."/>
        </authorList>
    </citation>
    <scope>NUCLEOTIDE SEQUENCE [LARGE SCALE GENOMIC DNA]</scope>
</reference>
<keyword evidence="8" id="KW-1015">Disulfide bond</keyword>
<dbReference type="AlphaFoldDB" id="A0A1F6MA26"/>
<dbReference type="GO" id="GO:0048038">
    <property type="term" value="F:quinone binding"/>
    <property type="evidence" value="ECO:0007669"/>
    <property type="project" value="UniProtKB-KW"/>
</dbReference>
<evidence type="ECO:0000256" key="7">
    <source>
        <dbReference type="ARBA" id="ARBA00023136"/>
    </source>
</evidence>
<feature type="transmembrane region" description="Helical" evidence="10">
    <location>
        <begin position="66"/>
        <end position="87"/>
    </location>
</feature>
<keyword evidence="4" id="KW-0874">Quinone</keyword>
<evidence type="ECO:0000256" key="5">
    <source>
        <dbReference type="ARBA" id="ARBA00022989"/>
    </source>
</evidence>
<comment type="caution">
    <text evidence="12">The sequence shown here is derived from an EMBL/GenBank/DDBJ whole genome shotgun (WGS) entry which is preliminary data.</text>
</comment>
<gene>
    <name evidence="12" type="ORF">A3J66_01730</name>
</gene>
<dbReference type="PANTHER" id="PTHR34573">
    <property type="entry name" value="VKC DOMAIN-CONTAINING PROTEIN"/>
    <property type="match status" value="1"/>
</dbReference>
<dbReference type="Gene3D" id="1.20.1440.130">
    <property type="entry name" value="VKOR domain"/>
    <property type="match status" value="1"/>
</dbReference>
<dbReference type="PANTHER" id="PTHR34573:SF1">
    <property type="entry name" value="VITAMIN K EPOXIDE REDUCTASE DOMAIN-CONTAINING PROTEIN"/>
    <property type="match status" value="1"/>
</dbReference>
<comment type="subcellular location">
    <subcellularLocation>
        <location evidence="1">Membrane</location>
        <topology evidence="1">Multi-pass membrane protein</topology>
    </subcellularLocation>
</comment>
<dbReference type="CDD" id="cd12916">
    <property type="entry name" value="VKOR_1"/>
    <property type="match status" value="1"/>
</dbReference>
<evidence type="ECO:0000256" key="10">
    <source>
        <dbReference type="SAM" id="Phobius"/>
    </source>
</evidence>
<dbReference type="GO" id="GO:0016020">
    <property type="term" value="C:membrane"/>
    <property type="evidence" value="ECO:0007669"/>
    <property type="project" value="UniProtKB-SubCell"/>
</dbReference>